<comment type="subunit">
    <text evidence="10">Monomer.</text>
</comment>
<dbReference type="HAMAP" id="MF_00185">
    <property type="entry name" value="IPP_trans"/>
    <property type="match status" value="1"/>
</dbReference>
<keyword evidence="5 10" id="KW-0819">tRNA processing</keyword>
<accession>A0A1I1V905</accession>
<keyword evidence="15" id="KW-1185">Reference proteome</keyword>
<organism evidence="14 15">
    <name type="scientific">Thermophagus xiamenensis</name>
    <dbReference type="NCBI Taxonomy" id="385682"/>
    <lineage>
        <taxon>Bacteria</taxon>
        <taxon>Pseudomonadati</taxon>
        <taxon>Bacteroidota</taxon>
        <taxon>Bacteroidia</taxon>
        <taxon>Marinilabiliales</taxon>
        <taxon>Marinilabiliaceae</taxon>
        <taxon>Thermophagus</taxon>
    </lineage>
</organism>
<comment type="function">
    <text evidence="2 10 12">Catalyzes the transfer of a dimethylallyl group onto the adenine at position 37 in tRNAs that read codons beginning with uridine, leading to the formation of N6-(dimethylallyl)adenosine (i(6)A).</text>
</comment>
<sequence length="308" mass="36059">MKNNKFVVVIAGPTGIGKTDLSIYLAQHFKTAIISADSRQIYKELKIGTARPTDEQLQKVPHFLVGTKSIFDYYNAYQYEQEALLITEQLFSENNIIILCGGSMLYIDAFCNGIDELPTVDPELRNQLQLQYQQEGLESIRRQLKLLDPLYYKQVDLKNPQRIIHAVEICLMTGQPYSQLRTNTKKIRPFNIIKIGLDMDRLLLHERINSRVDKMIKKGLEEEARELFPHRHLNSLNTVGYRELFDFFMNNISREKAIELIKRNSRRYARKQLSWFRRDPEINWFSPEKSDEVINFVENTIKQAGVQN</sequence>
<evidence type="ECO:0000256" key="3">
    <source>
        <dbReference type="ARBA" id="ARBA00005842"/>
    </source>
</evidence>
<dbReference type="Pfam" id="PF01715">
    <property type="entry name" value="IPPT"/>
    <property type="match status" value="1"/>
</dbReference>
<dbReference type="GO" id="GO:0006400">
    <property type="term" value="P:tRNA modification"/>
    <property type="evidence" value="ECO:0007669"/>
    <property type="project" value="TreeGrafter"/>
</dbReference>
<dbReference type="Gene3D" id="3.40.50.300">
    <property type="entry name" value="P-loop containing nucleotide triphosphate hydrolases"/>
    <property type="match status" value="1"/>
</dbReference>
<evidence type="ECO:0000256" key="5">
    <source>
        <dbReference type="ARBA" id="ARBA00022694"/>
    </source>
</evidence>
<keyword evidence="8 10" id="KW-0460">Magnesium</keyword>
<keyword evidence="4 10" id="KW-0808">Transferase</keyword>
<evidence type="ECO:0000256" key="1">
    <source>
        <dbReference type="ARBA" id="ARBA00001946"/>
    </source>
</evidence>
<evidence type="ECO:0000256" key="13">
    <source>
        <dbReference type="RuleBase" id="RU003785"/>
    </source>
</evidence>
<feature type="binding site" evidence="10">
    <location>
        <begin position="14"/>
        <end position="19"/>
    </location>
    <ligand>
        <name>substrate</name>
    </ligand>
</feature>
<dbReference type="FunCoup" id="A0A1I1V905">
    <property type="interactions" value="442"/>
</dbReference>
<dbReference type="SUPFAM" id="SSF52540">
    <property type="entry name" value="P-loop containing nucleoside triphosphate hydrolases"/>
    <property type="match status" value="2"/>
</dbReference>
<dbReference type="GO" id="GO:0005524">
    <property type="term" value="F:ATP binding"/>
    <property type="evidence" value="ECO:0007669"/>
    <property type="project" value="UniProtKB-UniRule"/>
</dbReference>
<gene>
    <name evidence="10" type="primary">miaA</name>
    <name evidence="14" type="ORF">SAMN05444380_10274</name>
</gene>
<evidence type="ECO:0000256" key="7">
    <source>
        <dbReference type="ARBA" id="ARBA00022840"/>
    </source>
</evidence>
<evidence type="ECO:0000313" key="14">
    <source>
        <dbReference type="EMBL" id="SFD79305.1"/>
    </source>
</evidence>
<evidence type="ECO:0000256" key="8">
    <source>
        <dbReference type="ARBA" id="ARBA00022842"/>
    </source>
</evidence>
<dbReference type="PANTHER" id="PTHR11088">
    <property type="entry name" value="TRNA DIMETHYLALLYLTRANSFERASE"/>
    <property type="match status" value="1"/>
</dbReference>
<dbReference type="Gene3D" id="1.10.20.140">
    <property type="match status" value="1"/>
</dbReference>
<dbReference type="STRING" id="385682.SAMN05444380_10274"/>
<dbReference type="PANTHER" id="PTHR11088:SF60">
    <property type="entry name" value="TRNA DIMETHYLALLYLTRANSFERASE"/>
    <property type="match status" value="1"/>
</dbReference>
<feature type="binding site" evidence="10">
    <location>
        <begin position="12"/>
        <end position="19"/>
    </location>
    <ligand>
        <name>ATP</name>
        <dbReference type="ChEBI" id="CHEBI:30616"/>
    </ligand>
</feature>
<dbReference type="eggNOG" id="COG0324">
    <property type="taxonomic scope" value="Bacteria"/>
</dbReference>
<dbReference type="EC" id="2.5.1.75" evidence="10"/>
<evidence type="ECO:0000256" key="2">
    <source>
        <dbReference type="ARBA" id="ARBA00003213"/>
    </source>
</evidence>
<evidence type="ECO:0000313" key="15">
    <source>
        <dbReference type="Proteomes" id="UP000181976"/>
    </source>
</evidence>
<reference evidence="14 15" key="1">
    <citation type="submission" date="2016-10" db="EMBL/GenBank/DDBJ databases">
        <authorList>
            <person name="de Groot N.N."/>
        </authorList>
    </citation>
    <scope>NUCLEOTIDE SEQUENCE [LARGE SCALE GENOMIC DNA]</scope>
    <source>
        <strain evidence="14 15">DSM 19012</strain>
    </source>
</reference>
<feature type="site" description="Interaction with substrate tRNA" evidence="10">
    <location>
        <position position="125"/>
    </location>
</feature>
<name>A0A1I1V905_9BACT</name>
<evidence type="ECO:0000256" key="11">
    <source>
        <dbReference type="RuleBase" id="RU003783"/>
    </source>
</evidence>
<evidence type="ECO:0000256" key="6">
    <source>
        <dbReference type="ARBA" id="ARBA00022741"/>
    </source>
</evidence>
<evidence type="ECO:0000256" key="9">
    <source>
        <dbReference type="ARBA" id="ARBA00049563"/>
    </source>
</evidence>
<comment type="catalytic activity">
    <reaction evidence="9 10 11">
        <text>adenosine(37) in tRNA + dimethylallyl diphosphate = N(6)-dimethylallyladenosine(37) in tRNA + diphosphate</text>
        <dbReference type="Rhea" id="RHEA:26482"/>
        <dbReference type="Rhea" id="RHEA-COMP:10162"/>
        <dbReference type="Rhea" id="RHEA-COMP:10375"/>
        <dbReference type="ChEBI" id="CHEBI:33019"/>
        <dbReference type="ChEBI" id="CHEBI:57623"/>
        <dbReference type="ChEBI" id="CHEBI:74411"/>
        <dbReference type="ChEBI" id="CHEBI:74415"/>
        <dbReference type="EC" id="2.5.1.75"/>
    </reaction>
</comment>
<proteinExistence type="inferred from homology"/>
<protein>
    <recommendedName>
        <fullName evidence="10">tRNA dimethylallyltransferase</fullName>
        <ecNumber evidence="10">2.5.1.75</ecNumber>
    </recommendedName>
    <alternativeName>
        <fullName evidence="10">Dimethylallyl diphosphate:tRNA dimethylallyltransferase</fullName>
        <shortName evidence="10">DMAPP:tRNA dimethylallyltransferase</shortName>
        <shortName evidence="10">DMATase</shortName>
    </alternativeName>
    <alternativeName>
        <fullName evidence="10">Isopentenyl-diphosphate:tRNA isopentenyltransferase</fullName>
        <shortName evidence="10">IPP transferase</shortName>
        <shortName evidence="10">IPPT</shortName>
        <shortName evidence="10">IPTase</shortName>
    </alternativeName>
</protein>
<dbReference type="InParanoid" id="A0A1I1V905"/>
<evidence type="ECO:0000256" key="12">
    <source>
        <dbReference type="RuleBase" id="RU003784"/>
    </source>
</evidence>
<dbReference type="GO" id="GO:0052381">
    <property type="term" value="F:tRNA dimethylallyltransferase activity"/>
    <property type="evidence" value="ECO:0007669"/>
    <property type="project" value="UniProtKB-UniRule"/>
</dbReference>
<dbReference type="InterPro" id="IPR018022">
    <property type="entry name" value="IPT"/>
</dbReference>
<feature type="region of interest" description="Interaction with substrate tRNA" evidence="10">
    <location>
        <begin position="37"/>
        <end position="40"/>
    </location>
</feature>
<comment type="similarity">
    <text evidence="3 10 13">Belongs to the IPP transferase family.</text>
</comment>
<dbReference type="Proteomes" id="UP000181976">
    <property type="component" value="Unassembled WGS sequence"/>
</dbReference>
<dbReference type="InterPro" id="IPR027417">
    <property type="entry name" value="P-loop_NTPase"/>
</dbReference>
<keyword evidence="7 10" id="KW-0067">ATP-binding</keyword>
<keyword evidence="6 10" id="KW-0547">Nucleotide-binding</keyword>
<comment type="caution">
    <text evidence="10">Lacks conserved residue(s) required for the propagation of feature annotation.</text>
</comment>
<dbReference type="AlphaFoldDB" id="A0A1I1V905"/>
<dbReference type="NCBIfam" id="TIGR00174">
    <property type="entry name" value="miaA"/>
    <property type="match status" value="1"/>
</dbReference>
<comment type="cofactor">
    <cofactor evidence="1 10">
        <name>Mg(2+)</name>
        <dbReference type="ChEBI" id="CHEBI:18420"/>
    </cofactor>
</comment>
<evidence type="ECO:0000256" key="4">
    <source>
        <dbReference type="ARBA" id="ARBA00022679"/>
    </source>
</evidence>
<dbReference type="InterPro" id="IPR039657">
    <property type="entry name" value="Dimethylallyltransferase"/>
</dbReference>
<feature type="site" description="Interaction with substrate tRNA" evidence="10">
    <location>
        <position position="103"/>
    </location>
</feature>
<dbReference type="EMBL" id="FONA01000002">
    <property type="protein sequence ID" value="SFD79305.1"/>
    <property type="molecule type" value="Genomic_DNA"/>
</dbReference>
<evidence type="ECO:0000256" key="10">
    <source>
        <dbReference type="HAMAP-Rule" id="MF_00185"/>
    </source>
</evidence>